<dbReference type="GO" id="GO:0016787">
    <property type="term" value="F:hydrolase activity"/>
    <property type="evidence" value="ECO:0007669"/>
    <property type="project" value="UniProtKB-KW"/>
</dbReference>
<evidence type="ECO:0000313" key="3">
    <source>
        <dbReference type="EMBL" id="KAK8071021.1"/>
    </source>
</evidence>
<dbReference type="RefSeq" id="XP_066664829.1">
    <property type="nucleotide sequence ID" value="XM_066815539.1"/>
</dbReference>
<sequence>MALQLPHEVRGIAAGVLVYSFAGLMCSLLFVWLTWTHRGENKPLYIWLDVALIGYLLLASTATAVVTQLHTFVSWEDVATAQWEEAVAHPKSPEQIISNGAVGIDLGLWYFRTFLFSPSAYAFLLTICAGQYAFSASAMLVLFWAFALLQSIHGWTEKPQIKVTLNRINAAGKGTSIVLPIITICLLQVKSVQKSVVAFMFLANVVLMISLAGGCGFMLAILLRYIQSRRQLLGWDVQYGAASGSFGFSASMSQSQGQKRRGASRSTYDRWLMTRFSIAFVILSIFELSNMLFQFTGMQNSNKDALRSSPDISVERAKETAVLFLPGPAPSFLIFIVFGTTAPFRKHMYRTFVSKCWQRQEVERKRTVPRQGSQHAAAPNTQNAMPTLPQERAVPLYRPMMIPQKREFPLRDLERGVPSSQRPRRMTNGRYYQYNDRGIRT</sequence>
<keyword evidence="3" id="KW-0378">Hydrolase</keyword>
<feature type="transmembrane region" description="Helical" evidence="2">
    <location>
        <begin position="272"/>
        <end position="293"/>
    </location>
</feature>
<name>A0ABR1VIF5_9PEZI</name>
<feature type="region of interest" description="Disordered" evidence="1">
    <location>
        <begin position="415"/>
        <end position="441"/>
    </location>
</feature>
<dbReference type="Proteomes" id="UP001433268">
    <property type="component" value="Unassembled WGS sequence"/>
</dbReference>
<evidence type="ECO:0000256" key="2">
    <source>
        <dbReference type="SAM" id="Phobius"/>
    </source>
</evidence>
<gene>
    <name evidence="3" type="ORF">PG997_011224</name>
</gene>
<evidence type="ECO:0000313" key="4">
    <source>
        <dbReference type="Proteomes" id="UP001433268"/>
    </source>
</evidence>
<feature type="transmembrane region" description="Helical" evidence="2">
    <location>
        <begin position="323"/>
        <end position="344"/>
    </location>
</feature>
<feature type="compositionally biased region" description="Polar residues" evidence="1">
    <location>
        <begin position="370"/>
        <end position="385"/>
    </location>
</feature>
<organism evidence="3 4">
    <name type="scientific">Apiospora hydei</name>
    <dbReference type="NCBI Taxonomy" id="1337664"/>
    <lineage>
        <taxon>Eukaryota</taxon>
        <taxon>Fungi</taxon>
        <taxon>Dikarya</taxon>
        <taxon>Ascomycota</taxon>
        <taxon>Pezizomycotina</taxon>
        <taxon>Sordariomycetes</taxon>
        <taxon>Xylariomycetidae</taxon>
        <taxon>Amphisphaeriales</taxon>
        <taxon>Apiosporaceae</taxon>
        <taxon>Apiospora</taxon>
    </lineage>
</organism>
<dbReference type="EMBL" id="JAQQWN010000008">
    <property type="protein sequence ID" value="KAK8071021.1"/>
    <property type="molecule type" value="Genomic_DNA"/>
</dbReference>
<feature type="region of interest" description="Disordered" evidence="1">
    <location>
        <begin position="365"/>
        <end position="386"/>
    </location>
</feature>
<protein>
    <submittedName>
        <fullName evidence="3">Glycoside hydrolase</fullName>
    </submittedName>
</protein>
<keyword evidence="2" id="KW-1133">Transmembrane helix</keyword>
<accession>A0ABR1VIF5</accession>
<reference evidence="3 4" key="1">
    <citation type="submission" date="2023-01" db="EMBL/GenBank/DDBJ databases">
        <title>Analysis of 21 Apiospora genomes using comparative genomics revels a genus with tremendous synthesis potential of carbohydrate active enzymes and secondary metabolites.</title>
        <authorList>
            <person name="Sorensen T."/>
        </authorList>
    </citation>
    <scope>NUCLEOTIDE SEQUENCE [LARGE SCALE GENOMIC DNA]</scope>
    <source>
        <strain evidence="3 4">CBS 114990</strain>
    </source>
</reference>
<dbReference type="GeneID" id="92048599"/>
<keyword evidence="2" id="KW-0472">Membrane</keyword>
<comment type="caution">
    <text evidence="3">The sequence shown here is derived from an EMBL/GenBank/DDBJ whole genome shotgun (WGS) entry which is preliminary data.</text>
</comment>
<evidence type="ECO:0000256" key="1">
    <source>
        <dbReference type="SAM" id="MobiDB-lite"/>
    </source>
</evidence>
<keyword evidence="4" id="KW-1185">Reference proteome</keyword>
<feature type="transmembrane region" description="Helical" evidence="2">
    <location>
        <begin position="120"/>
        <end position="149"/>
    </location>
</feature>
<keyword evidence="2" id="KW-0812">Transmembrane</keyword>
<feature type="transmembrane region" description="Helical" evidence="2">
    <location>
        <begin position="12"/>
        <end position="33"/>
    </location>
</feature>
<feature type="transmembrane region" description="Helical" evidence="2">
    <location>
        <begin position="195"/>
        <end position="223"/>
    </location>
</feature>
<feature type="transmembrane region" description="Helical" evidence="2">
    <location>
        <begin position="45"/>
        <end position="66"/>
    </location>
</feature>
<proteinExistence type="predicted"/>